<dbReference type="EMBL" id="JAACFV010000080">
    <property type="protein sequence ID" value="KAF7506771.1"/>
    <property type="molecule type" value="Genomic_DNA"/>
</dbReference>
<feature type="compositionally biased region" description="Basic and acidic residues" evidence="1">
    <location>
        <begin position="80"/>
        <end position="112"/>
    </location>
</feature>
<keyword evidence="2" id="KW-1133">Transmembrane helix</keyword>
<dbReference type="AlphaFoldDB" id="A0A8H7E4V5"/>
<organism evidence="3 4">
    <name type="scientific">Endocarpon pusillum</name>
    <dbReference type="NCBI Taxonomy" id="364733"/>
    <lineage>
        <taxon>Eukaryota</taxon>
        <taxon>Fungi</taxon>
        <taxon>Dikarya</taxon>
        <taxon>Ascomycota</taxon>
        <taxon>Pezizomycotina</taxon>
        <taxon>Eurotiomycetes</taxon>
        <taxon>Chaetothyriomycetidae</taxon>
        <taxon>Verrucariales</taxon>
        <taxon>Verrucariaceae</taxon>
        <taxon>Endocarpon</taxon>
    </lineage>
</organism>
<reference evidence="3" key="1">
    <citation type="submission" date="2020-02" db="EMBL/GenBank/DDBJ databases">
        <authorList>
            <person name="Palmer J.M."/>
        </authorList>
    </citation>
    <scope>NUCLEOTIDE SEQUENCE</scope>
    <source>
        <strain evidence="3">EPUS1.4</strain>
        <tissue evidence="3">Thallus</tissue>
    </source>
</reference>
<dbReference type="OrthoDB" id="4119698at2759"/>
<evidence type="ECO:0000256" key="2">
    <source>
        <dbReference type="SAM" id="Phobius"/>
    </source>
</evidence>
<proteinExistence type="predicted"/>
<protein>
    <submittedName>
        <fullName evidence="3">Uncharacterized protein</fullName>
    </submittedName>
</protein>
<gene>
    <name evidence="3" type="ORF">GJ744_011383</name>
</gene>
<comment type="caution">
    <text evidence="3">The sequence shown here is derived from an EMBL/GenBank/DDBJ whole genome shotgun (WGS) entry which is preliminary data.</text>
</comment>
<feature type="region of interest" description="Disordered" evidence="1">
    <location>
        <begin position="69"/>
        <end position="112"/>
    </location>
</feature>
<feature type="transmembrane region" description="Helical" evidence="2">
    <location>
        <begin position="48"/>
        <end position="66"/>
    </location>
</feature>
<dbReference type="Proteomes" id="UP000606974">
    <property type="component" value="Unassembled WGS sequence"/>
</dbReference>
<sequence>MQTILHARTQVLRQLGKSARRAPNNMQATRNYADIPKADQNSSTRNNIPLIAFGALAAAIPSYYFLHSNKEPASGQSQIREARNKGDPSNEHRDPRDSDVKTLEDKKRKYGS</sequence>
<feature type="region of interest" description="Disordered" evidence="1">
    <location>
        <begin position="15"/>
        <end position="44"/>
    </location>
</feature>
<keyword evidence="4" id="KW-1185">Reference proteome</keyword>
<keyword evidence="2" id="KW-0472">Membrane</keyword>
<evidence type="ECO:0000313" key="3">
    <source>
        <dbReference type="EMBL" id="KAF7506771.1"/>
    </source>
</evidence>
<evidence type="ECO:0000256" key="1">
    <source>
        <dbReference type="SAM" id="MobiDB-lite"/>
    </source>
</evidence>
<name>A0A8H7E4V5_9EURO</name>
<evidence type="ECO:0000313" key="4">
    <source>
        <dbReference type="Proteomes" id="UP000606974"/>
    </source>
</evidence>
<keyword evidence="2" id="KW-0812">Transmembrane</keyword>
<accession>A0A8H7E4V5</accession>